<dbReference type="RefSeq" id="WP_264891501.1">
    <property type="nucleotide sequence ID" value="NZ_CP110257.1"/>
</dbReference>
<evidence type="ECO:0000256" key="1">
    <source>
        <dbReference type="SAM" id="Phobius"/>
    </source>
</evidence>
<sequence>MTDNDAATSAITDLDVLEARLGLRVAAALSAQAEDLPADVSARLRFAREQALTRRKPEPVAAVEPVAVPVGPALGLGDGRPPLWWRWAGSLVPVALLLAGLFLIQERHFERQVEEAADIDAALLADDLPPAAYADPGFREFLKAPLE</sequence>
<dbReference type="InterPro" id="IPR022064">
    <property type="entry name" value="DUF3619"/>
</dbReference>
<evidence type="ECO:0000313" key="3">
    <source>
        <dbReference type="Proteomes" id="UP001163266"/>
    </source>
</evidence>
<gene>
    <name evidence="2" type="ORF">OMP39_09560</name>
</gene>
<feature type="transmembrane region" description="Helical" evidence="1">
    <location>
        <begin position="84"/>
        <end position="104"/>
    </location>
</feature>
<name>A0ABY6MQE6_9BURK</name>
<dbReference type="Proteomes" id="UP001163266">
    <property type="component" value="Chromosome"/>
</dbReference>
<keyword evidence="1" id="KW-1133">Transmembrane helix</keyword>
<dbReference type="Pfam" id="PF12279">
    <property type="entry name" value="DUF3619"/>
    <property type="match status" value="1"/>
</dbReference>
<keyword evidence="3" id="KW-1185">Reference proteome</keyword>
<protein>
    <submittedName>
        <fullName evidence="2">DUF3619 family protein</fullName>
    </submittedName>
</protein>
<keyword evidence="1" id="KW-0812">Transmembrane</keyword>
<evidence type="ECO:0000313" key="2">
    <source>
        <dbReference type="EMBL" id="UZD53932.1"/>
    </source>
</evidence>
<keyword evidence="1" id="KW-0472">Membrane</keyword>
<organism evidence="2 3">
    <name type="scientific">Caldimonas aquatica</name>
    <dbReference type="NCBI Taxonomy" id="376175"/>
    <lineage>
        <taxon>Bacteria</taxon>
        <taxon>Pseudomonadati</taxon>
        <taxon>Pseudomonadota</taxon>
        <taxon>Betaproteobacteria</taxon>
        <taxon>Burkholderiales</taxon>
        <taxon>Sphaerotilaceae</taxon>
        <taxon>Caldimonas</taxon>
    </lineage>
</organism>
<dbReference type="EMBL" id="CP110257">
    <property type="protein sequence ID" value="UZD53932.1"/>
    <property type="molecule type" value="Genomic_DNA"/>
</dbReference>
<accession>A0ABY6MQE6</accession>
<proteinExistence type="predicted"/>
<reference evidence="2" key="1">
    <citation type="submission" date="2022-10" db="EMBL/GenBank/DDBJ databases">
        <title>Complete genome sequence of Schlegelella aquatica LMG 23380.</title>
        <authorList>
            <person name="Musilova J."/>
            <person name="Kourilova X."/>
            <person name="Bezdicek M."/>
            <person name="Hermankova K."/>
            <person name="Obruca S."/>
            <person name="Sedlar K."/>
        </authorList>
    </citation>
    <scope>NUCLEOTIDE SEQUENCE</scope>
    <source>
        <strain evidence="2">LMG 23380</strain>
    </source>
</reference>